<evidence type="ECO:0000256" key="4">
    <source>
        <dbReference type="ARBA" id="ARBA00022989"/>
    </source>
</evidence>
<comment type="subcellular location">
    <subcellularLocation>
        <location evidence="1 6">Membrane</location>
        <topology evidence="1 6">Multi-pass membrane protein</topology>
    </subcellularLocation>
</comment>
<dbReference type="GO" id="GO:0046873">
    <property type="term" value="F:metal ion transmembrane transporter activity"/>
    <property type="evidence" value="ECO:0007669"/>
    <property type="project" value="InterPro"/>
</dbReference>
<comment type="similarity">
    <text evidence="2 6">Belongs to the GDT1 family.</text>
</comment>
<keyword evidence="4 6" id="KW-1133">Transmembrane helix</keyword>
<keyword evidence="8" id="KW-1185">Reference proteome</keyword>
<protein>
    <recommendedName>
        <fullName evidence="6">GDT1 family protein</fullName>
    </recommendedName>
</protein>
<dbReference type="GO" id="GO:0016020">
    <property type="term" value="C:membrane"/>
    <property type="evidence" value="ECO:0007669"/>
    <property type="project" value="UniProtKB-SubCell"/>
</dbReference>
<dbReference type="InterPro" id="IPR001727">
    <property type="entry name" value="GDT1-like"/>
</dbReference>
<keyword evidence="3 6" id="KW-0812">Transmembrane</keyword>
<comment type="caution">
    <text evidence="6">Lacks conserved residue(s) required for the propagation of feature annotation.</text>
</comment>
<dbReference type="EMBL" id="CP026538">
    <property type="protein sequence ID" value="QAZ68563.1"/>
    <property type="molecule type" value="Genomic_DNA"/>
</dbReference>
<organism evidence="7 8">
    <name type="scientific">Solidesulfovibrio carbinolicus</name>
    <dbReference type="NCBI Taxonomy" id="296842"/>
    <lineage>
        <taxon>Bacteria</taxon>
        <taxon>Pseudomonadati</taxon>
        <taxon>Thermodesulfobacteriota</taxon>
        <taxon>Desulfovibrionia</taxon>
        <taxon>Desulfovibrionales</taxon>
        <taxon>Desulfovibrionaceae</taxon>
        <taxon>Solidesulfovibrio</taxon>
    </lineage>
</organism>
<dbReference type="Proteomes" id="UP000293296">
    <property type="component" value="Chromosome"/>
</dbReference>
<evidence type="ECO:0000313" key="7">
    <source>
        <dbReference type="EMBL" id="QAZ68563.1"/>
    </source>
</evidence>
<reference evidence="7 8" key="1">
    <citation type="submission" date="2018-02" db="EMBL/GenBank/DDBJ databases">
        <title>Genome sequence of Desulfovibrio carbinolicus DSM 3852.</title>
        <authorList>
            <person name="Wilbanks E."/>
            <person name="Skennerton C.T."/>
            <person name="Orphan V.J."/>
        </authorList>
    </citation>
    <scope>NUCLEOTIDE SEQUENCE [LARGE SCALE GENOMIC DNA]</scope>
    <source>
        <strain evidence="7 8">DSM 3852</strain>
    </source>
</reference>
<name>A0A4P6HMV5_9BACT</name>
<dbReference type="RefSeq" id="WP_129354124.1">
    <property type="nucleotide sequence ID" value="NZ_CP026538.1"/>
</dbReference>
<dbReference type="PANTHER" id="PTHR12608">
    <property type="entry name" value="TRANSMEMBRANE PROTEIN HTP-1 RELATED"/>
    <property type="match status" value="1"/>
</dbReference>
<evidence type="ECO:0000256" key="3">
    <source>
        <dbReference type="ARBA" id="ARBA00022692"/>
    </source>
</evidence>
<sequence length="90" mass="9667">MDWKLFATTFATIFVAELGDKTQLACVLTAADSRNPWVVFAGSSLALIATSLLGVVFADFICNFVSPAIIKKVAAVAFVVMGTLIYFDKL</sequence>
<dbReference type="Pfam" id="PF01169">
    <property type="entry name" value="GDT1"/>
    <property type="match status" value="1"/>
</dbReference>
<feature type="transmembrane region" description="Helical" evidence="6">
    <location>
        <begin position="69"/>
        <end position="87"/>
    </location>
</feature>
<gene>
    <name evidence="7" type="ORF">C3Y92_15535</name>
</gene>
<dbReference type="KEGG" id="dcb:C3Y92_15535"/>
<evidence type="ECO:0000256" key="1">
    <source>
        <dbReference type="ARBA" id="ARBA00004141"/>
    </source>
</evidence>
<dbReference type="OrthoDB" id="9801356at2"/>
<keyword evidence="5 6" id="KW-0472">Membrane</keyword>
<evidence type="ECO:0000313" key="8">
    <source>
        <dbReference type="Proteomes" id="UP000293296"/>
    </source>
</evidence>
<dbReference type="PANTHER" id="PTHR12608:SF1">
    <property type="entry name" value="TRANSMEMBRANE PROTEIN 165"/>
    <property type="match status" value="1"/>
</dbReference>
<dbReference type="AlphaFoldDB" id="A0A4P6HMV5"/>
<evidence type="ECO:0000256" key="6">
    <source>
        <dbReference type="RuleBase" id="RU365102"/>
    </source>
</evidence>
<proteinExistence type="inferred from homology"/>
<evidence type="ECO:0000256" key="2">
    <source>
        <dbReference type="ARBA" id="ARBA00009190"/>
    </source>
</evidence>
<accession>A0A4P6HMV5</accession>
<evidence type="ECO:0000256" key="5">
    <source>
        <dbReference type="ARBA" id="ARBA00023136"/>
    </source>
</evidence>
<feature type="transmembrane region" description="Helical" evidence="6">
    <location>
        <begin position="37"/>
        <end position="62"/>
    </location>
</feature>